<keyword evidence="4" id="KW-1185">Reference proteome</keyword>
<feature type="compositionally biased region" description="Low complexity" evidence="1">
    <location>
        <begin position="113"/>
        <end position="139"/>
    </location>
</feature>
<dbReference type="Proteomes" id="UP000652430">
    <property type="component" value="Unassembled WGS sequence"/>
</dbReference>
<evidence type="ECO:0000256" key="1">
    <source>
        <dbReference type="SAM" id="MobiDB-lite"/>
    </source>
</evidence>
<evidence type="ECO:0000313" key="3">
    <source>
        <dbReference type="EMBL" id="GHH25880.1"/>
    </source>
</evidence>
<reference evidence="4" key="1">
    <citation type="journal article" date="2019" name="Int. J. Syst. Evol. Microbiol.">
        <title>The Global Catalogue of Microorganisms (GCM) 10K type strain sequencing project: providing services to taxonomists for standard genome sequencing and annotation.</title>
        <authorList>
            <consortium name="The Broad Institute Genomics Platform"/>
            <consortium name="The Broad Institute Genome Sequencing Center for Infectious Disease"/>
            <person name="Wu L."/>
            <person name="Ma J."/>
        </authorList>
    </citation>
    <scope>NUCLEOTIDE SEQUENCE [LARGE SCALE GENOMIC DNA]</scope>
    <source>
        <strain evidence="4">CGMCC 1.8957</strain>
    </source>
</reference>
<sequence>MTRFASIFAATAMLSITAPVAAQSMQGMNMPGMSMPAKKKPAAKPAAKAKRPAKARLSPAKRKMPAKHSAAPMAGMKGMEGMDHSSMPGMDMSGSSPQPAQGAHQDMQSMPGMQMPANGQPAAQGAQQPMAGMQSMPGMTMPADQHGSQVMPGMSGMATMPGMTMPGMQQTGTALAAGNAPAPAPPMDHYADRQFAPAEMAKARHDMMVDSGGKPFSQVLFNLAEYQARQGRDGYRWDGEAWFGGDINRVWLKSEGEGGFREGVESAEVQALYSRAVGPYFNLQAGVRHDFQPSPNRTYATVGFEGLSPYMFEVEGALFLSTKGDLLGRLEGYYDQRITQRLILQPRVELNLAAQDVPENRLGAGLTDAEIGLRLRYELRRQFAPYVGVSYVAQTGRTADFTRAEGKDPSTTSFVAGVRIWF</sequence>
<name>A0ABQ3LTP7_9SPHN</name>
<proteinExistence type="predicted"/>
<feature type="signal peptide" evidence="2">
    <location>
        <begin position="1"/>
        <end position="21"/>
    </location>
</feature>
<accession>A0ABQ3LTP7</accession>
<evidence type="ECO:0000313" key="4">
    <source>
        <dbReference type="Proteomes" id="UP000652430"/>
    </source>
</evidence>
<dbReference type="InterPro" id="IPR007939">
    <property type="entry name" value="Cu-R_B_prcur"/>
</dbReference>
<gene>
    <name evidence="3" type="primary">pcoB</name>
    <name evidence="3" type="ORF">GCM10008023_39730</name>
</gene>
<comment type="caution">
    <text evidence="3">The sequence shown here is derived from an EMBL/GenBank/DDBJ whole genome shotgun (WGS) entry which is preliminary data.</text>
</comment>
<feature type="chain" id="PRO_5045747785" evidence="2">
    <location>
        <begin position="22"/>
        <end position="422"/>
    </location>
</feature>
<evidence type="ECO:0000256" key="2">
    <source>
        <dbReference type="SAM" id="SignalP"/>
    </source>
</evidence>
<dbReference type="Pfam" id="PF05275">
    <property type="entry name" value="CopB"/>
    <property type="match status" value="1"/>
</dbReference>
<protein>
    <submittedName>
        <fullName evidence="3">Copper resistance protein B</fullName>
    </submittedName>
</protein>
<keyword evidence="2" id="KW-0732">Signal</keyword>
<dbReference type="RefSeq" id="WP_189677736.1">
    <property type="nucleotide sequence ID" value="NZ_BNAQ01000011.1"/>
</dbReference>
<feature type="compositionally biased region" description="Low complexity" evidence="1">
    <location>
        <begin position="84"/>
        <end position="97"/>
    </location>
</feature>
<feature type="compositionally biased region" description="Basic residues" evidence="1">
    <location>
        <begin position="37"/>
        <end position="66"/>
    </location>
</feature>
<organism evidence="3 4">
    <name type="scientific">Sphingomonas glacialis</name>
    <dbReference type="NCBI Taxonomy" id="658225"/>
    <lineage>
        <taxon>Bacteria</taxon>
        <taxon>Pseudomonadati</taxon>
        <taxon>Pseudomonadota</taxon>
        <taxon>Alphaproteobacteria</taxon>
        <taxon>Sphingomonadales</taxon>
        <taxon>Sphingomonadaceae</taxon>
        <taxon>Sphingomonas</taxon>
    </lineage>
</organism>
<dbReference type="EMBL" id="BNAQ01000011">
    <property type="protein sequence ID" value="GHH25880.1"/>
    <property type="molecule type" value="Genomic_DNA"/>
</dbReference>
<feature type="region of interest" description="Disordered" evidence="1">
    <location>
        <begin position="34"/>
        <end position="147"/>
    </location>
</feature>